<proteinExistence type="inferred from homology"/>
<protein>
    <recommendedName>
        <fullName evidence="3">Prepilin type IV endopeptidase peptidase domain-containing protein</fullName>
    </recommendedName>
</protein>
<dbReference type="Gene3D" id="1.20.120.1220">
    <property type="match status" value="1"/>
</dbReference>
<feature type="domain" description="Prepilin type IV endopeptidase peptidase" evidence="3">
    <location>
        <begin position="26"/>
        <end position="131"/>
    </location>
</feature>
<comment type="caution">
    <text evidence="4">The sequence shown here is derived from an EMBL/GenBank/DDBJ whole genome shotgun (WGS) entry which is preliminary data.</text>
</comment>
<dbReference type="GO" id="GO:0006465">
    <property type="term" value="P:signal peptide processing"/>
    <property type="evidence" value="ECO:0007669"/>
    <property type="project" value="TreeGrafter"/>
</dbReference>
<keyword evidence="2" id="KW-1133">Transmembrane helix</keyword>
<dbReference type="PANTHER" id="PTHR30487:SF0">
    <property type="entry name" value="PREPILIN LEADER PEPTIDASE_N-METHYLTRANSFERASE-RELATED"/>
    <property type="match status" value="1"/>
</dbReference>
<dbReference type="PANTHER" id="PTHR30487">
    <property type="entry name" value="TYPE 4 PREPILIN-LIKE PROTEINS LEADER PEPTIDE-PROCESSING ENZYME"/>
    <property type="match status" value="1"/>
</dbReference>
<dbReference type="Pfam" id="PF01478">
    <property type="entry name" value="Peptidase_A24"/>
    <property type="match status" value="1"/>
</dbReference>
<feature type="transmembrane region" description="Helical" evidence="2">
    <location>
        <begin position="144"/>
        <end position="165"/>
    </location>
</feature>
<evidence type="ECO:0000313" key="4">
    <source>
        <dbReference type="EMBL" id="OGN09472.1"/>
    </source>
</evidence>
<dbReference type="InterPro" id="IPR050882">
    <property type="entry name" value="Prepilin_peptidase/N-MTase"/>
</dbReference>
<feature type="transmembrane region" description="Helical" evidence="2">
    <location>
        <begin position="69"/>
        <end position="90"/>
    </location>
</feature>
<name>A0A1F8F8J1_9BACT</name>
<accession>A0A1F8F8J1</accession>
<dbReference type="GO" id="GO:0005886">
    <property type="term" value="C:plasma membrane"/>
    <property type="evidence" value="ECO:0007669"/>
    <property type="project" value="TreeGrafter"/>
</dbReference>
<reference evidence="4 5" key="1">
    <citation type="journal article" date="2016" name="Nat. Commun.">
        <title>Thousands of microbial genomes shed light on interconnected biogeochemical processes in an aquifer system.</title>
        <authorList>
            <person name="Anantharaman K."/>
            <person name="Brown C.T."/>
            <person name="Hug L.A."/>
            <person name="Sharon I."/>
            <person name="Castelle C.J."/>
            <person name="Probst A.J."/>
            <person name="Thomas B.C."/>
            <person name="Singh A."/>
            <person name="Wilkins M.J."/>
            <person name="Karaoz U."/>
            <person name="Brodie E.L."/>
            <person name="Williams K.H."/>
            <person name="Hubbard S.S."/>
            <person name="Banfield J.F."/>
        </authorList>
    </citation>
    <scope>NUCLEOTIDE SEQUENCE [LARGE SCALE GENOMIC DNA]</scope>
</reference>
<dbReference type="GO" id="GO:0004190">
    <property type="term" value="F:aspartic-type endopeptidase activity"/>
    <property type="evidence" value="ECO:0007669"/>
    <property type="project" value="InterPro"/>
</dbReference>
<keyword evidence="2" id="KW-0812">Transmembrane</keyword>
<feature type="transmembrane region" description="Helical" evidence="2">
    <location>
        <begin position="16"/>
        <end position="38"/>
    </location>
</feature>
<sequence length="176" mass="19237">MITALVITIYFGVNGFYLGSSSIFAIFVLVLMIALAFFDALYLILPDKIVFMLGGGALIYNIFLRRPDLINLAISGFIFGSAFAILHIVSRGKWMGFGDVKLAIVIGLILGYPFGFFAIIFAIWTAAFVGVVMMTLKMASLKTALPFGSFMAGSTIIFIILKNVIEEKLSFIISSF</sequence>
<feature type="transmembrane region" description="Helical" evidence="2">
    <location>
        <begin position="45"/>
        <end position="63"/>
    </location>
</feature>
<evidence type="ECO:0000256" key="1">
    <source>
        <dbReference type="ARBA" id="ARBA00005801"/>
    </source>
</evidence>
<keyword evidence="2" id="KW-0472">Membrane</keyword>
<evidence type="ECO:0000313" key="5">
    <source>
        <dbReference type="Proteomes" id="UP000178908"/>
    </source>
</evidence>
<gene>
    <name evidence="4" type="ORF">A3C61_01725</name>
</gene>
<dbReference type="Proteomes" id="UP000178908">
    <property type="component" value="Unassembled WGS sequence"/>
</dbReference>
<dbReference type="AlphaFoldDB" id="A0A1F8F8J1"/>
<feature type="transmembrane region" description="Helical" evidence="2">
    <location>
        <begin position="102"/>
        <end position="124"/>
    </location>
</feature>
<evidence type="ECO:0000259" key="3">
    <source>
        <dbReference type="Pfam" id="PF01478"/>
    </source>
</evidence>
<dbReference type="EMBL" id="MGJO01000021">
    <property type="protein sequence ID" value="OGN09472.1"/>
    <property type="molecule type" value="Genomic_DNA"/>
</dbReference>
<dbReference type="InterPro" id="IPR000045">
    <property type="entry name" value="Prepilin_IV_endopep_pep"/>
</dbReference>
<comment type="similarity">
    <text evidence="1">Belongs to the peptidase A24 family.</text>
</comment>
<evidence type="ECO:0000256" key="2">
    <source>
        <dbReference type="SAM" id="Phobius"/>
    </source>
</evidence>
<organism evidence="4 5">
    <name type="scientific">Candidatus Yanofskybacteria bacterium RIFCSPHIGHO2_02_FULL_39_10</name>
    <dbReference type="NCBI Taxonomy" id="1802674"/>
    <lineage>
        <taxon>Bacteria</taxon>
        <taxon>Candidatus Yanofskyibacteriota</taxon>
    </lineage>
</organism>